<keyword evidence="3" id="KW-1185">Reference proteome</keyword>
<gene>
    <name evidence="2" type="ORF">POL58_14875</name>
</gene>
<dbReference type="Proteomes" id="UP001217838">
    <property type="component" value="Unassembled WGS sequence"/>
</dbReference>
<sequence length="67" mass="7128">MTGDKNPFVLGPMVDGTFVHVCDTAGLLRLDRMQKAAGLRVFGPPPPGSAREDRNAPAVVPVLKDMP</sequence>
<accession>A0ABT5B4L2</accession>
<evidence type="ECO:0000313" key="2">
    <source>
        <dbReference type="EMBL" id="MDC0669031.1"/>
    </source>
</evidence>
<proteinExistence type="predicted"/>
<dbReference type="RefSeq" id="WP_271998634.1">
    <property type="nucleotide sequence ID" value="NZ_JAQNDN010000005.1"/>
</dbReference>
<organism evidence="2 3">
    <name type="scientific">Nannocystis radixulma</name>
    <dbReference type="NCBI Taxonomy" id="2995305"/>
    <lineage>
        <taxon>Bacteria</taxon>
        <taxon>Pseudomonadati</taxon>
        <taxon>Myxococcota</taxon>
        <taxon>Polyangia</taxon>
        <taxon>Nannocystales</taxon>
        <taxon>Nannocystaceae</taxon>
        <taxon>Nannocystis</taxon>
    </lineage>
</organism>
<evidence type="ECO:0000313" key="3">
    <source>
        <dbReference type="Proteomes" id="UP001217838"/>
    </source>
</evidence>
<name>A0ABT5B4L2_9BACT</name>
<comment type="caution">
    <text evidence="2">The sequence shown here is derived from an EMBL/GenBank/DDBJ whole genome shotgun (WGS) entry which is preliminary data.</text>
</comment>
<evidence type="ECO:0000256" key="1">
    <source>
        <dbReference type="SAM" id="MobiDB-lite"/>
    </source>
</evidence>
<dbReference type="EMBL" id="JAQNDN010000005">
    <property type="protein sequence ID" value="MDC0669031.1"/>
    <property type="molecule type" value="Genomic_DNA"/>
</dbReference>
<feature type="region of interest" description="Disordered" evidence="1">
    <location>
        <begin position="41"/>
        <end position="67"/>
    </location>
</feature>
<reference evidence="2 3" key="1">
    <citation type="submission" date="2022-11" db="EMBL/GenBank/DDBJ databases">
        <title>Minimal conservation of predation-associated metabolite biosynthetic gene clusters underscores biosynthetic potential of Myxococcota including descriptions for ten novel species: Archangium lansinium sp. nov., Myxococcus landrumus sp. nov., Nannocystis bai.</title>
        <authorList>
            <person name="Ahearne A."/>
            <person name="Stevens C."/>
            <person name="Dowd S."/>
        </authorList>
    </citation>
    <scope>NUCLEOTIDE SEQUENCE [LARGE SCALE GENOMIC DNA]</scope>
    <source>
        <strain evidence="2 3">NCELM</strain>
    </source>
</reference>
<protein>
    <submittedName>
        <fullName evidence="2">Uncharacterized protein</fullName>
    </submittedName>
</protein>